<accession>A0ABX9N944</accession>
<evidence type="ECO:0000313" key="1">
    <source>
        <dbReference type="EMBL" id="RII94566.1"/>
    </source>
</evidence>
<comment type="caution">
    <text evidence="1">The sequence shown here is derived from an EMBL/GenBank/DDBJ whole genome shotgun (WGS) entry which is preliminary data.</text>
</comment>
<reference evidence="1 2" key="1">
    <citation type="submission" date="2018-08" db="EMBL/GenBank/DDBJ databases">
        <title>Genome Sequence of Clavibacter michiganensis Subspecies type strains, and the Atypical Peach-Colored Strains Isolated from Tomato.</title>
        <authorList>
            <person name="Osdaghi E."/>
            <person name="Portier P."/>
            <person name="Briand M."/>
            <person name="Jacques M.-A."/>
        </authorList>
    </citation>
    <scope>NUCLEOTIDE SEQUENCE [LARGE SCALE GENOMIC DNA]</scope>
    <source>
        <strain evidence="1 2">CFBP 8216</strain>
    </source>
</reference>
<evidence type="ECO:0000313" key="2">
    <source>
        <dbReference type="Proteomes" id="UP000265355"/>
    </source>
</evidence>
<dbReference type="Proteomes" id="UP000265355">
    <property type="component" value="Unassembled WGS sequence"/>
</dbReference>
<protein>
    <submittedName>
        <fullName evidence="1">Uncharacterized protein</fullName>
    </submittedName>
</protein>
<sequence>MSLHRDARSVIASARQALRFADEGAKLFLARGDDADMGLQNAIMNGRRVTFILQNLSNKDLAGPAFTAWYDEEMKDIRASKRDQYFKELRNLIEKQGATGLVVAATITNLSSNTPQPTPPPGAVRRFYGDPLGRSGWDVVLPDGTETVVYSSTPEFLHARLTSADAPDGFNVFEDIRPWLDGLRQLVDRAEARWVTGQ</sequence>
<proteinExistence type="predicted"/>
<gene>
    <name evidence="1" type="ORF">DZF98_01215</name>
</gene>
<keyword evidence="2" id="KW-1185">Reference proteome</keyword>
<name>A0ABX9N944_9MICO</name>
<dbReference type="RefSeq" id="WP_119372221.1">
    <property type="nucleotide sequence ID" value="NZ_CP040792.1"/>
</dbReference>
<dbReference type="EMBL" id="QWEE01000006">
    <property type="protein sequence ID" value="RII94566.1"/>
    <property type="molecule type" value="Genomic_DNA"/>
</dbReference>
<organism evidence="1 2">
    <name type="scientific">Clavibacter californiensis</name>
    <dbReference type="NCBI Taxonomy" id="1401995"/>
    <lineage>
        <taxon>Bacteria</taxon>
        <taxon>Bacillati</taxon>
        <taxon>Actinomycetota</taxon>
        <taxon>Actinomycetes</taxon>
        <taxon>Micrococcales</taxon>
        <taxon>Microbacteriaceae</taxon>
        <taxon>Clavibacter</taxon>
    </lineage>
</organism>